<feature type="signal peptide" evidence="1">
    <location>
        <begin position="1"/>
        <end position="19"/>
    </location>
</feature>
<gene>
    <name evidence="2" type="ORF">M9458_050703</name>
</gene>
<feature type="non-terminal residue" evidence="2">
    <location>
        <position position="1"/>
    </location>
</feature>
<feature type="chain" id="PRO_5044832923" evidence="1">
    <location>
        <begin position="20"/>
        <end position="166"/>
    </location>
</feature>
<dbReference type="AlphaFoldDB" id="A0ABD0MVG2"/>
<proteinExistence type="predicted"/>
<evidence type="ECO:0000313" key="2">
    <source>
        <dbReference type="EMBL" id="KAL0153994.1"/>
    </source>
</evidence>
<name>A0ABD0MVG2_CIRMR</name>
<comment type="caution">
    <text evidence="2">The sequence shown here is derived from an EMBL/GenBank/DDBJ whole genome shotgun (WGS) entry which is preliminary data.</text>
</comment>
<keyword evidence="1" id="KW-0732">Signal</keyword>
<reference evidence="2 3" key="1">
    <citation type="submission" date="2024-05" db="EMBL/GenBank/DDBJ databases">
        <title>Genome sequencing and assembly of Indian major carp, Cirrhinus mrigala (Hamilton, 1822).</title>
        <authorList>
            <person name="Mohindra V."/>
            <person name="Chowdhury L.M."/>
            <person name="Lal K."/>
            <person name="Jena J.K."/>
        </authorList>
    </citation>
    <scope>NUCLEOTIDE SEQUENCE [LARGE SCALE GENOMIC DNA]</scope>
    <source>
        <strain evidence="2">CM1030</strain>
        <tissue evidence="2">Blood</tissue>
    </source>
</reference>
<protein>
    <submittedName>
        <fullName evidence="2">Uncharacterized protein</fullName>
    </submittedName>
</protein>
<dbReference type="EMBL" id="JAMKFB020000056">
    <property type="protein sequence ID" value="KAL0153994.1"/>
    <property type="molecule type" value="Genomic_DNA"/>
</dbReference>
<evidence type="ECO:0000313" key="3">
    <source>
        <dbReference type="Proteomes" id="UP001529510"/>
    </source>
</evidence>
<sequence>APVEHNILFFVFILTFCLCAFLSPGRLICETICGKEQATLCLSLARDKHAPIPAAFCTELHELCMYGEEELDAIVTFNACFLRETGMLSYPLSQARELQHVQLSRELDVLIAMHSQKRTELYIRICMSAFACHSINNVFTAAAAPFSPGSRGNLARGRSVFNSRGS</sequence>
<evidence type="ECO:0000256" key="1">
    <source>
        <dbReference type="SAM" id="SignalP"/>
    </source>
</evidence>
<organism evidence="2 3">
    <name type="scientific">Cirrhinus mrigala</name>
    <name type="common">Mrigala</name>
    <dbReference type="NCBI Taxonomy" id="683832"/>
    <lineage>
        <taxon>Eukaryota</taxon>
        <taxon>Metazoa</taxon>
        <taxon>Chordata</taxon>
        <taxon>Craniata</taxon>
        <taxon>Vertebrata</taxon>
        <taxon>Euteleostomi</taxon>
        <taxon>Actinopterygii</taxon>
        <taxon>Neopterygii</taxon>
        <taxon>Teleostei</taxon>
        <taxon>Ostariophysi</taxon>
        <taxon>Cypriniformes</taxon>
        <taxon>Cyprinidae</taxon>
        <taxon>Labeoninae</taxon>
        <taxon>Labeonini</taxon>
        <taxon>Cirrhinus</taxon>
    </lineage>
</organism>
<accession>A0ABD0MVG2</accession>
<dbReference type="Proteomes" id="UP001529510">
    <property type="component" value="Unassembled WGS sequence"/>
</dbReference>
<keyword evidence="3" id="KW-1185">Reference proteome</keyword>